<dbReference type="GO" id="GO:0003677">
    <property type="term" value="F:DNA binding"/>
    <property type="evidence" value="ECO:0007669"/>
    <property type="project" value="UniProtKB-KW"/>
</dbReference>
<evidence type="ECO:0000313" key="9">
    <source>
        <dbReference type="Proteomes" id="UP001419268"/>
    </source>
</evidence>
<accession>A0AAP0I9Y8</accession>
<evidence type="ECO:0000256" key="2">
    <source>
        <dbReference type="ARBA" id="ARBA00023015"/>
    </source>
</evidence>
<dbReference type="EMBL" id="JBBNAG010000008">
    <property type="protein sequence ID" value="KAK9110971.1"/>
    <property type="molecule type" value="Genomic_DNA"/>
</dbReference>
<evidence type="ECO:0000256" key="6">
    <source>
        <dbReference type="SAM" id="MobiDB-lite"/>
    </source>
</evidence>
<evidence type="ECO:0000259" key="7">
    <source>
        <dbReference type="PROSITE" id="PS50888"/>
    </source>
</evidence>
<dbReference type="FunFam" id="4.10.280.10:FF:000050">
    <property type="entry name" value="Basic helix-loop-helix transcription factor"/>
    <property type="match status" value="1"/>
</dbReference>
<feature type="region of interest" description="Disordered" evidence="6">
    <location>
        <begin position="218"/>
        <end position="253"/>
    </location>
</feature>
<protein>
    <recommendedName>
        <fullName evidence="7">BHLH domain-containing protein</fullName>
    </recommendedName>
</protein>
<feature type="compositionally biased region" description="Basic and acidic residues" evidence="6">
    <location>
        <begin position="218"/>
        <end position="228"/>
    </location>
</feature>
<dbReference type="InterPro" id="IPR036638">
    <property type="entry name" value="HLH_DNA-bd_sf"/>
</dbReference>
<dbReference type="SUPFAM" id="SSF47459">
    <property type="entry name" value="HLH, helix-loop-helix DNA-binding domain"/>
    <property type="match status" value="1"/>
</dbReference>
<evidence type="ECO:0000256" key="5">
    <source>
        <dbReference type="ARBA" id="ARBA00023242"/>
    </source>
</evidence>
<dbReference type="CDD" id="cd11448">
    <property type="entry name" value="bHLH_AtFAMA_like"/>
    <property type="match status" value="1"/>
</dbReference>
<dbReference type="GO" id="GO:0003700">
    <property type="term" value="F:DNA-binding transcription factor activity"/>
    <property type="evidence" value="ECO:0007669"/>
    <property type="project" value="InterPro"/>
</dbReference>
<keyword evidence="2" id="KW-0805">Transcription regulation</keyword>
<comment type="subcellular location">
    <subcellularLocation>
        <location evidence="1">Nucleus</location>
    </subcellularLocation>
</comment>
<dbReference type="PROSITE" id="PS50888">
    <property type="entry name" value="BHLH"/>
    <property type="match status" value="1"/>
</dbReference>
<keyword evidence="3" id="KW-0238">DNA-binding</keyword>
<dbReference type="PANTHER" id="PTHR46684:SF6">
    <property type="entry name" value="TRANSCRIPTION FACTOR FAMA"/>
    <property type="match status" value="1"/>
</dbReference>
<evidence type="ECO:0000256" key="3">
    <source>
        <dbReference type="ARBA" id="ARBA00023125"/>
    </source>
</evidence>
<organism evidence="8 9">
    <name type="scientific">Stephania cephalantha</name>
    <dbReference type="NCBI Taxonomy" id="152367"/>
    <lineage>
        <taxon>Eukaryota</taxon>
        <taxon>Viridiplantae</taxon>
        <taxon>Streptophyta</taxon>
        <taxon>Embryophyta</taxon>
        <taxon>Tracheophyta</taxon>
        <taxon>Spermatophyta</taxon>
        <taxon>Magnoliopsida</taxon>
        <taxon>Ranunculales</taxon>
        <taxon>Menispermaceae</taxon>
        <taxon>Menispermoideae</taxon>
        <taxon>Cissampelideae</taxon>
        <taxon>Stephania</taxon>
    </lineage>
</organism>
<dbReference type="PANTHER" id="PTHR46684">
    <property type="entry name" value="TRANSCRIPTION FACTOR FAMA"/>
    <property type="match status" value="1"/>
</dbReference>
<keyword evidence="5" id="KW-0539">Nucleus</keyword>
<dbReference type="SMART" id="SM00353">
    <property type="entry name" value="HLH"/>
    <property type="match status" value="1"/>
</dbReference>
<dbReference type="Pfam" id="PF22754">
    <property type="entry name" value="bHLH-TF_ACT-like_plant"/>
    <property type="match status" value="1"/>
</dbReference>
<dbReference type="InterPro" id="IPR011598">
    <property type="entry name" value="bHLH_dom"/>
</dbReference>
<comment type="caution">
    <text evidence="8">The sequence shown here is derived from an EMBL/GenBank/DDBJ whole genome shotgun (WGS) entry which is preliminary data.</text>
</comment>
<dbReference type="Proteomes" id="UP001419268">
    <property type="component" value="Unassembled WGS sequence"/>
</dbReference>
<keyword evidence="9" id="KW-1185">Reference proteome</keyword>
<feature type="compositionally biased region" description="Pro residues" evidence="6">
    <location>
        <begin position="240"/>
        <end position="251"/>
    </location>
</feature>
<dbReference type="Pfam" id="PF00010">
    <property type="entry name" value="HLH"/>
    <property type="match status" value="1"/>
</dbReference>
<evidence type="ECO:0000256" key="4">
    <source>
        <dbReference type="ARBA" id="ARBA00023163"/>
    </source>
</evidence>
<evidence type="ECO:0000256" key="1">
    <source>
        <dbReference type="ARBA" id="ARBA00004123"/>
    </source>
</evidence>
<sequence length="374" mass="41199">MALEAVVFPQIAQDLFTYAYKDMFSIMTNNNNNNNNITSCSTTTTTTTTGWIEEDYDFINNNNNNWSTTVVSSPSSMLHQQVNDLDLDLTSSSPENCAAATSDTCFSALCFASAEPPPAIDNTGTTTTTITTAAASRRKRRRTKSCKNKEEVENQRMTHIAVERNRRKQMNDYLSVLRSLMPASYVQRGDQASIIGGAINFVKELEQLLQSLEAQKQMKELQPKEEQLRLSSSSSSSPSSPSPSPSPPSPSPFTNFFSFPQYSSSSAPTAANNNDMVAENRSAVADIEVTMVESHASVKVLSRRRPRQLLKMVAGFQALRLTVLHLNVTTAADDMVLYSFSVKVEEDCRLSLVDDIAAAVHQMMGRIEEEAALS</sequence>
<proteinExistence type="predicted"/>
<feature type="domain" description="BHLH" evidence="7">
    <location>
        <begin position="154"/>
        <end position="205"/>
    </location>
</feature>
<gene>
    <name evidence="8" type="ORF">Scep_018490</name>
</gene>
<dbReference type="GO" id="GO:0010052">
    <property type="term" value="P:guard cell differentiation"/>
    <property type="evidence" value="ECO:0007669"/>
    <property type="project" value="InterPro"/>
</dbReference>
<dbReference type="GO" id="GO:0046983">
    <property type="term" value="F:protein dimerization activity"/>
    <property type="evidence" value="ECO:0007669"/>
    <property type="project" value="InterPro"/>
</dbReference>
<name>A0AAP0I9Y8_9MAGN</name>
<dbReference type="InterPro" id="IPR054502">
    <property type="entry name" value="bHLH-TF_ACT-like_plant"/>
</dbReference>
<dbReference type="InterPro" id="IPR044283">
    <property type="entry name" value="FAMA/SPEECHLESS/MUTE-like"/>
</dbReference>
<keyword evidence="4" id="KW-0804">Transcription</keyword>
<reference evidence="8 9" key="1">
    <citation type="submission" date="2024-01" db="EMBL/GenBank/DDBJ databases">
        <title>Genome assemblies of Stephania.</title>
        <authorList>
            <person name="Yang L."/>
        </authorList>
    </citation>
    <scope>NUCLEOTIDE SEQUENCE [LARGE SCALE GENOMIC DNA]</scope>
    <source>
        <strain evidence="8">JXDWG</strain>
        <tissue evidence="8">Leaf</tissue>
    </source>
</reference>
<dbReference type="Gene3D" id="4.10.280.10">
    <property type="entry name" value="Helix-loop-helix DNA-binding domain"/>
    <property type="match status" value="1"/>
</dbReference>
<dbReference type="AlphaFoldDB" id="A0AAP0I9Y8"/>
<evidence type="ECO:0000313" key="8">
    <source>
        <dbReference type="EMBL" id="KAK9110971.1"/>
    </source>
</evidence>